<dbReference type="AlphaFoldDB" id="A0A1L3GNL6"/>
<dbReference type="NCBIfam" id="TIGR00229">
    <property type="entry name" value="sensory_box"/>
    <property type="match status" value="1"/>
</dbReference>
<evidence type="ECO:0000259" key="2">
    <source>
        <dbReference type="PROSITE" id="PS50113"/>
    </source>
</evidence>
<dbReference type="InterPro" id="IPR052155">
    <property type="entry name" value="Biofilm_reg_signaling"/>
</dbReference>
<sequence>MQKELNKLRRENQSVQNLFQNIPDFLVVLDRDLRIQYCNWRGCYAKVPEEHRVSGIRCYEAFYPEQDGPCDPCPAQTVFASGQPTTQIKHNSRIGFLESRCFPIFNEKGQIVSVAAQICDVTDRIQADKALKESERKLQAILHSIHDPIRVVDKELNIVWANEAAHKIFGEPILSKKCCSIYKLDINHFDVSCCPTKAALADGKTHQHILTIPLADDEVHTFKTSSHVIEWDQERQPAAVLEVFWDITEIKRTDEALRRSETLFRTVVESSKDAMVAIDRNGLITLFNPGAEKIFGRSREEMLNTPVEGLMPAAYRMAHSQYIRDFFTGTKQPVAMGKTLELQAVRNNGDTFPVELSLSQGQAGSEPFVLAVIRDISERKLIEQQLIHQANYDSLTGLPNRTLILDRLKQAVAFEQRHERHLAVMLLDLDNFKAINDSLGHDGGNLLLKEVAQRLSETVRDTDTVGRLYGDEFVILARDMGSTEGVMRLVSKVAQAFDKPFSIAGGEFLTSFSTGIALFPGDGSDADELLKKADTAMYASKKGGKNRFSFFAPSMEESIRQRLQLEKMLQQAVMNREFFLHYQPRVDTASGRIIGLEALLRWTPDGHPPISPDQFVPILEETGGIEEIGEWILETVCRTARAWQQMGLPSVRVWVNISGKQFQDKYLFEKIEKILAVTGLSPRYLGLELTESVLMQDVEVHIAKLKQLKQLGVMISLDDFGTGYSSLSYLKRFPIDEIKIDRSFVNGLLTDENDTAIVRTILAMAQSLGLRVVAEGVETPGQRDFLTEQHCDEMQGYLFSKPVPPNRLSTC</sequence>
<dbReference type="Pfam" id="PF13188">
    <property type="entry name" value="PAS_8"/>
    <property type="match status" value="1"/>
</dbReference>
<dbReference type="RefSeq" id="WP_072283494.1">
    <property type="nucleotide sequence ID" value="NZ_CP015519.1"/>
</dbReference>
<dbReference type="PROSITE" id="PS50113">
    <property type="entry name" value="PAC"/>
    <property type="match status" value="2"/>
</dbReference>
<evidence type="ECO:0000313" key="5">
    <source>
        <dbReference type="EMBL" id="APG27529.1"/>
    </source>
</evidence>
<dbReference type="CDD" id="cd01948">
    <property type="entry name" value="EAL"/>
    <property type="match status" value="1"/>
</dbReference>
<dbReference type="Gene3D" id="3.20.20.450">
    <property type="entry name" value="EAL domain"/>
    <property type="match status" value="1"/>
</dbReference>
<dbReference type="InterPro" id="IPR043128">
    <property type="entry name" value="Rev_trsase/Diguanyl_cyclase"/>
</dbReference>
<feature type="domain" description="EAL" evidence="3">
    <location>
        <begin position="562"/>
        <end position="811"/>
    </location>
</feature>
<organism evidence="5 6">
    <name type="scientific">Syntrophotalea acetylenivorans</name>
    <dbReference type="NCBI Taxonomy" id="1842532"/>
    <lineage>
        <taxon>Bacteria</taxon>
        <taxon>Pseudomonadati</taxon>
        <taxon>Thermodesulfobacteriota</taxon>
        <taxon>Desulfuromonadia</taxon>
        <taxon>Desulfuromonadales</taxon>
        <taxon>Syntrophotaleaceae</taxon>
        <taxon>Syntrophotalea</taxon>
    </lineage>
</organism>
<dbReference type="Pfam" id="PF00990">
    <property type="entry name" value="GGDEF"/>
    <property type="match status" value="1"/>
</dbReference>
<dbReference type="SMART" id="SM00267">
    <property type="entry name" value="GGDEF"/>
    <property type="match status" value="1"/>
</dbReference>
<dbReference type="InterPro" id="IPR000014">
    <property type="entry name" value="PAS"/>
</dbReference>
<feature type="domain" description="GGDEF" evidence="4">
    <location>
        <begin position="420"/>
        <end position="553"/>
    </location>
</feature>
<feature type="domain" description="PAC" evidence="2">
    <location>
        <begin position="81"/>
        <end position="133"/>
    </location>
</feature>
<dbReference type="SUPFAM" id="SSF55073">
    <property type="entry name" value="Nucleotide cyclase"/>
    <property type="match status" value="1"/>
</dbReference>
<feature type="domain" description="PAS" evidence="1">
    <location>
        <begin position="260"/>
        <end position="304"/>
    </location>
</feature>
<dbReference type="SUPFAM" id="SSF141868">
    <property type="entry name" value="EAL domain-like"/>
    <property type="match status" value="1"/>
</dbReference>
<dbReference type="CDD" id="cd01949">
    <property type="entry name" value="GGDEF"/>
    <property type="match status" value="1"/>
</dbReference>
<evidence type="ECO:0000259" key="3">
    <source>
        <dbReference type="PROSITE" id="PS50883"/>
    </source>
</evidence>
<dbReference type="PANTHER" id="PTHR44757:SF2">
    <property type="entry name" value="BIOFILM ARCHITECTURE MAINTENANCE PROTEIN MBAA"/>
    <property type="match status" value="1"/>
</dbReference>
<dbReference type="InterPro" id="IPR000700">
    <property type="entry name" value="PAS-assoc_C"/>
</dbReference>
<dbReference type="InterPro" id="IPR029787">
    <property type="entry name" value="Nucleotide_cyclase"/>
</dbReference>
<dbReference type="InterPro" id="IPR035919">
    <property type="entry name" value="EAL_sf"/>
</dbReference>
<dbReference type="CDD" id="cd00130">
    <property type="entry name" value="PAS"/>
    <property type="match status" value="1"/>
</dbReference>
<dbReference type="Pfam" id="PF00989">
    <property type="entry name" value="PAS"/>
    <property type="match status" value="1"/>
</dbReference>
<dbReference type="OrthoDB" id="9777298at2"/>
<dbReference type="STRING" id="1842532.A7E78_06550"/>
<dbReference type="PROSITE" id="PS50887">
    <property type="entry name" value="GGDEF"/>
    <property type="match status" value="1"/>
</dbReference>
<dbReference type="InterPro" id="IPR000160">
    <property type="entry name" value="GGDEF_dom"/>
</dbReference>
<evidence type="ECO:0000259" key="1">
    <source>
        <dbReference type="PROSITE" id="PS50112"/>
    </source>
</evidence>
<feature type="domain" description="PAC" evidence="2">
    <location>
        <begin position="338"/>
        <end position="388"/>
    </location>
</feature>
<dbReference type="EMBL" id="CP015519">
    <property type="protein sequence ID" value="APG27529.1"/>
    <property type="molecule type" value="Genomic_DNA"/>
</dbReference>
<dbReference type="GO" id="GO:0006355">
    <property type="term" value="P:regulation of DNA-templated transcription"/>
    <property type="evidence" value="ECO:0007669"/>
    <property type="project" value="InterPro"/>
</dbReference>
<dbReference type="InterPro" id="IPR013656">
    <property type="entry name" value="PAS_4"/>
</dbReference>
<dbReference type="SUPFAM" id="SSF55785">
    <property type="entry name" value="PYP-like sensor domain (PAS domain)"/>
    <property type="match status" value="3"/>
</dbReference>
<dbReference type="PANTHER" id="PTHR44757">
    <property type="entry name" value="DIGUANYLATE CYCLASE DGCP"/>
    <property type="match status" value="1"/>
</dbReference>
<dbReference type="InterPro" id="IPR013767">
    <property type="entry name" value="PAS_fold"/>
</dbReference>
<protein>
    <recommendedName>
        <fullName evidence="7">Diguanylate cyclase/phosphodiesterase with PAS/PAC sensor(S)</fullName>
    </recommendedName>
</protein>
<dbReference type="Proteomes" id="UP000182517">
    <property type="component" value="Chromosome"/>
</dbReference>
<gene>
    <name evidence="5" type="ORF">A7E78_06550</name>
</gene>
<dbReference type="FunFam" id="3.20.20.450:FF:000001">
    <property type="entry name" value="Cyclic di-GMP phosphodiesterase yahA"/>
    <property type="match status" value="1"/>
</dbReference>
<feature type="domain" description="PAS" evidence="1">
    <location>
        <begin position="134"/>
        <end position="170"/>
    </location>
</feature>
<dbReference type="PROSITE" id="PS50883">
    <property type="entry name" value="EAL"/>
    <property type="match status" value="1"/>
</dbReference>
<dbReference type="Pfam" id="PF08448">
    <property type="entry name" value="PAS_4"/>
    <property type="match status" value="1"/>
</dbReference>
<dbReference type="Gene3D" id="3.30.70.270">
    <property type="match status" value="1"/>
</dbReference>
<evidence type="ECO:0000313" key="6">
    <source>
        <dbReference type="Proteomes" id="UP000182517"/>
    </source>
</evidence>
<dbReference type="SMART" id="SM00091">
    <property type="entry name" value="PAS"/>
    <property type="match status" value="3"/>
</dbReference>
<dbReference type="NCBIfam" id="TIGR00254">
    <property type="entry name" value="GGDEF"/>
    <property type="match status" value="1"/>
</dbReference>
<keyword evidence="6" id="KW-1185">Reference proteome</keyword>
<dbReference type="Pfam" id="PF00563">
    <property type="entry name" value="EAL"/>
    <property type="match status" value="1"/>
</dbReference>
<dbReference type="SMART" id="SM00052">
    <property type="entry name" value="EAL"/>
    <property type="match status" value="1"/>
</dbReference>
<dbReference type="KEGG" id="pef:A7E78_06550"/>
<dbReference type="InterPro" id="IPR035965">
    <property type="entry name" value="PAS-like_dom_sf"/>
</dbReference>
<accession>A0A1L3GNL6</accession>
<reference evidence="5 6" key="1">
    <citation type="journal article" date="2017" name="Genome Announc.">
        <title>Complete Genome Sequences of Two Acetylene-Fermenting Pelobacter acetylenicus Strains.</title>
        <authorList>
            <person name="Sutton J.M."/>
            <person name="Baesman S.M."/>
            <person name="Fierst J.L."/>
            <person name="Poret-Peterson A.T."/>
            <person name="Oremland R.S."/>
            <person name="Dunlap D.S."/>
            <person name="Akob D.M."/>
        </authorList>
    </citation>
    <scope>NUCLEOTIDE SEQUENCE [LARGE SCALE GENOMIC DNA]</scope>
    <source>
        <strain evidence="5 6">SFB93</strain>
    </source>
</reference>
<dbReference type="InterPro" id="IPR001633">
    <property type="entry name" value="EAL_dom"/>
</dbReference>
<evidence type="ECO:0000259" key="4">
    <source>
        <dbReference type="PROSITE" id="PS50887"/>
    </source>
</evidence>
<dbReference type="Gene3D" id="3.30.450.20">
    <property type="entry name" value="PAS domain"/>
    <property type="match status" value="3"/>
</dbReference>
<name>A0A1L3GNL6_9BACT</name>
<dbReference type="PROSITE" id="PS50112">
    <property type="entry name" value="PAS"/>
    <property type="match status" value="2"/>
</dbReference>
<proteinExistence type="predicted"/>
<evidence type="ECO:0008006" key="7">
    <source>
        <dbReference type="Google" id="ProtNLM"/>
    </source>
</evidence>